<evidence type="ECO:0000313" key="2">
    <source>
        <dbReference type="EMBL" id="HGZ12211.1"/>
    </source>
</evidence>
<dbReference type="SUPFAM" id="SSF69754">
    <property type="entry name" value="Ribosome binding protein Y (YfiA homologue)"/>
    <property type="match status" value="1"/>
</dbReference>
<accession>A0A7C5AMA9</accession>
<dbReference type="SUPFAM" id="SSF50249">
    <property type="entry name" value="Nucleic acid-binding proteins"/>
    <property type="match status" value="1"/>
</dbReference>
<dbReference type="InterPro" id="IPR011129">
    <property type="entry name" value="CSD"/>
</dbReference>
<protein>
    <submittedName>
        <fullName evidence="2">HPF/RaiA family ribosome-associated protein</fullName>
    </submittedName>
</protein>
<gene>
    <name evidence="2" type="ORF">ENW48_08330</name>
</gene>
<dbReference type="SMART" id="SM00357">
    <property type="entry name" value="CSP"/>
    <property type="match status" value="1"/>
</dbReference>
<dbReference type="InterPro" id="IPR012340">
    <property type="entry name" value="NA-bd_OB-fold"/>
</dbReference>
<feature type="domain" description="Cold-shock" evidence="1">
    <location>
        <begin position="116"/>
        <end position="176"/>
    </location>
</feature>
<evidence type="ECO:0000259" key="1">
    <source>
        <dbReference type="SMART" id="SM00357"/>
    </source>
</evidence>
<dbReference type="Pfam" id="PF02482">
    <property type="entry name" value="Ribosomal_S30AE"/>
    <property type="match status" value="1"/>
</dbReference>
<comment type="caution">
    <text evidence="2">The sequence shown here is derived from an EMBL/GenBank/DDBJ whole genome shotgun (WGS) entry which is preliminary data.</text>
</comment>
<dbReference type="EMBL" id="DTKJ01000058">
    <property type="protein sequence ID" value="HGZ12211.1"/>
    <property type="molecule type" value="Genomic_DNA"/>
</dbReference>
<sequence>MLPQEVHIEDRNLEILPEWREKIEEELARLQRHTYDPILHARVELIGTSHHRHGAFEIHLVAAVPGETLTVSRQGEYVLPLIVEAFEVLDRRLREYLRRRHRQVKIHEEHVHHGWIVKLFPQEDYGFLATPEGTEVYFHANALKKGEFLHLKPGLKVAFGLEMGEKGLQATWVQVVD</sequence>
<dbReference type="InterPro" id="IPR003489">
    <property type="entry name" value="RHF/RaiA"/>
</dbReference>
<dbReference type="InterPro" id="IPR002059">
    <property type="entry name" value="CSP_DNA-bd"/>
</dbReference>
<dbReference type="AlphaFoldDB" id="A0A7C5AMA9"/>
<name>A0A7C5AMA9_9BACT</name>
<dbReference type="InterPro" id="IPR036567">
    <property type="entry name" value="RHF-like"/>
</dbReference>
<organism evidence="2">
    <name type="scientific">Desulfobacca acetoxidans</name>
    <dbReference type="NCBI Taxonomy" id="60893"/>
    <lineage>
        <taxon>Bacteria</taxon>
        <taxon>Pseudomonadati</taxon>
        <taxon>Thermodesulfobacteriota</taxon>
        <taxon>Desulfobaccia</taxon>
        <taxon>Desulfobaccales</taxon>
        <taxon>Desulfobaccaceae</taxon>
        <taxon>Desulfobacca</taxon>
    </lineage>
</organism>
<reference evidence="2" key="1">
    <citation type="journal article" date="2020" name="mSystems">
        <title>Genome- and Community-Level Interaction Insights into Carbon Utilization and Element Cycling Functions of Hydrothermarchaeota in Hydrothermal Sediment.</title>
        <authorList>
            <person name="Zhou Z."/>
            <person name="Liu Y."/>
            <person name="Xu W."/>
            <person name="Pan J."/>
            <person name="Luo Z.H."/>
            <person name="Li M."/>
        </authorList>
    </citation>
    <scope>NUCLEOTIDE SEQUENCE [LARGE SCALE GENOMIC DNA]</scope>
    <source>
        <strain evidence="2">SpSt-853</strain>
    </source>
</reference>
<proteinExistence type="predicted"/>
<dbReference type="Pfam" id="PF00313">
    <property type="entry name" value="CSD"/>
    <property type="match status" value="1"/>
</dbReference>
<dbReference type="Gene3D" id="3.30.160.100">
    <property type="entry name" value="Ribosome hibernation promotion factor-like"/>
    <property type="match status" value="1"/>
</dbReference>
<dbReference type="Gene3D" id="2.40.50.140">
    <property type="entry name" value="Nucleic acid-binding proteins"/>
    <property type="match status" value="1"/>
</dbReference>
<dbReference type="GO" id="GO:0003676">
    <property type="term" value="F:nucleic acid binding"/>
    <property type="evidence" value="ECO:0007669"/>
    <property type="project" value="InterPro"/>
</dbReference>
<dbReference type="GO" id="GO:0005829">
    <property type="term" value="C:cytosol"/>
    <property type="evidence" value="ECO:0007669"/>
    <property type="project" value="UniProtKB-ARBA"/>
</dbReference>